<evidence type="ECO:0000313" key="4">
    <source>
        <dbReference type="Proteomes" id="UP001620626"/>
    </source>
</evidence>
<name>A0ABD2M283_9BILA</name>
<feature type="compositionally biased region" description="Basic and acidic residues" evidence="1">
    <location>
        <begin position="303"/>
        <end position="326"/>
    </location>
</feature>
<dbReference type="EMBL" id="JBICBT010000181">
    <property type="protein sequence ID" value="KAL3121622.1"/>
    <property type="molecule type" value="Genomic_DNA"/>
</dbReference>
<protein>
    <submittedName>
        <fullName evidence="3">Uncharacterized protein</fullName>
    </submittedName>
</protein>
<proteinExistence type="predicted"/>
<evidence type="ECO:0000256" key="1">
    <source>
        <dbReference type="SAM" id="MobiDB-lite"/>
    </source>
</evidence>
<evidence type="ECO:0000313" key="3">
    <source>
        <dbReference type="EMBL" id="KAL3121622.1"/>
    </source>
</evidence>
<feature type="region of interest" description="Disordered" evidence="1">
    <location>
        <begin position="301"/>
        <end position="326"/>
    </location>
</feature>
<dbReference type="AlphaFoldDB" id="A0ABD2M283"/>
<feature type="signal peptide" evidence="2">
    <location>
        <begin position="1"/>
        <end position="21"/>
    </location>
</feature>
<dbReference type="Proteomes" id="UP001620626">
    <property type="component" value="Unassembled WGS sequence"/>
</dbReference>
<accession>A0ABD2M283</accession>
<comment type="caution">
    <text evidence="3">The sequence shown here is derived from an EMBL/GenBank/DDBJ whole genome shotgun (WGS) entry which is preliminary data.</text>
</comment>
<evidence type="ECO:0000256" key="2">
    <source>
        <dbReference type="SAM" id="SignalP"/>
    </source>
</evidence>
<reference evidence="3 4" key="1">
    <citation type="submission" date="2024-10" db="EMBL/GenBank/DDBJ databases">
        <authorList>
            <person name="Kim D."/>
        </authorList>
    </citation>
    <scope>NUCLEOTIDE SEQUENCE [LARGE SCALE GENOMIC DNA]</scope>
    <source>
        <strain evidence="3">BH-2024</strain>
    </source>
</reference>
<organism evidence="3 4">
    <name type="scientific">Heterodera trifolii</name>
    <dbReference type="NCBI Taxonomy" id="157864"/>
    <lineage>
        <taxon>Eukaryota</taxon>
        <taxon>Metazoa</taxon>
        <taxon>Ecdysozoa</taxon>
        <taxon>Nematoda</taxon>
        <taxon>Chromadorea</taxon>
        <taxon>Rhabditida</taxon>
        <taxon>Tylenchina</taxon>
        <taxon>Tylenchomorpha</taxon>
        <taxon>Tylenchoidea</taxon>
        <taxon>Heteroderidae</taxon>
        <taxon>Heteroderinae</taxon>
        <taxon>Heterodera</taxon>
    </lineage>
</organism>
<feature type="chain" id="PRO_5044804185" evidence="2">
    <location>
        <begin position="22"/>
        <end position="326"/>
    </location>
</feature>
<gene>
    <name evidence="3" type="ORF">niasHT_008751</name>
</gene>
<keyword evidence="2" id="KW-0732">Signal</keyword>
<keyword evidence="4" id="KW-1185">Reference proteome</keyword>
<sequence>MILSFLPILLAFIAHFRLFSCLSPKGEKLTDKTEKEIPLQINPSQSLRTKKVLASFDRWLFDEPMNGDIETIVATMDHLYGNIGTVLESEEEQKAANGIGQMLRMAQRKTFGQIAEERKEKEHALWERLRRRVEDVQKKNLFLANTLAIWAERMPFLVKRLSDQKVGTKNFDQKFPSWKSFCEELSKLKDKEKKQWEERIARNHQTEEKMRGIFPSPRGDGIGSGAIMSPQNEKMPNLEMAVSPEGTSKVPTLDLNASQFMQKRMAKSDEQQKTHKTQLKMALPAELNVPTLDLNAARLSMKRISEKNKGKFTTAEETKNETKEKQ</sequence>